<dbReference type="GO" id="GO:0016020">
    <property type="term" value="C:membrane"/>
    <property type="evidence" value="ECO:0007669"/>
    <property type="project" value="TreeGrafter"/>
</dbReference>
<dbReference type="SMART" id="SM00248">
    <property type="entry name" value="ANK"/>
    <property type="match status" value="5"/>
</dbReference>
<evidence type="ECO:0000256" key="1">
    <source>
        <dbReference type="SAM" id="MobiDB-lite"/>
    </source>
</evidence>
<comment type="caution">
    <text evidence="4">The sequence shown here is derived from an EMBL/GenBank/DDBJ whole genome shotgun (WGS) entry which is preliminary data.</text>
</comment>
<keyword evidence="2" id="KW-0812">Transmembrane</keyword>
<name>A0A2U1KQU4_ARTAN</name>
<dbReference type="Pfam" id="PF13962">
    <property type="entry name" value="PGG"/>
    <property type="match status" value="1"/>
</dbReference>
<organism evidence="4 5">
    <name type="scientific">Artemisia annua</name>
    <name type="common">Sweet wormwood</name>
    <dbReference type="NCBI Taxonomy" id="35608"/>
    <lineage>
        <taxon>Eukaryota</taxon>
        <taxon>Viridiplantae</taxon>
        <taxon>Streptophyta</taxon>
        <taxon>Embryophyta</taxon>
        <taxon>Tracheophyta</taxon>
        <taxon>Spermatophyta</taxon>
        <taxon>Magnoliopsida</taxon>
        <taxon>eudicotyledons</taxon>
        <taxon>Gunneridae</taxon>
        <taxon>Pentapetalae</taxon>
        <taxon>asterids</taxon>
        <taxon>campanulids</taxon>
        <taxon>Asterales</taxon>
        <taxon>Asteraceae</taxon>
        <taxon>Asteroideae</taxon>
        <taxon>Anthemideae</taxon>
        <taxon>Artemisiinae</taxon>
        <taxon>Artemisia</taxon>
    </lineage>
</organism>
<feature type="transmembrane region" description="Helical" evidence="2">
    <location>
        <begin position="600"/>
        <end position="624"/>
    </location>
</feature>
<gene>
    <name evidence="4" type="ORF">CTI12_AA538430</name>
</gene>
<evidence type="ECO:0000313" key="5">
    <source>
        <dbReference type="Proteomes" id="UP000245207"/>
    </source>
</evidence>
<feature type="transmembrane region" description="Helical" evidence="2">
    <location>
        <begin position="671"/>
        <end position="690"/>
    </location>
</feature>
<dbReference type="STRING" id="35608.A0A2U1KQU4"/>
<dbReference type="Gene3D" id="1.25.40.20">
    <property type="entry name" value="Ankyrin repeat-containing domain"/>
    <property type="match status" value="2"/>
</dbReference>
<feature type="region of interest" description="Disordered" evidence="1">
    <location>
        <begin position="1"/>
        <end position="74"/>
    </location>
</feature>
<sequence length="725" mass="82801">MADTSGMTQLEQQHVLTDESMNALGPDPEQEIRPERTRVPQPEIEPAEPEPQLEQEQIHTQGPEPTQEPIDAQEEVLPQEPLDAQVIPHEPVDAQEEVLPQEPVPQPAGAEHAQEQAVQQAQLHLPLRDLFEDERRRDFFDICVPLYEASIKGEWDVALGILERTDQDQDYTYLVRCSITDHCETALHVAASAQNTSVVRNLVHKMQIEDLRYQNLAGNTALCLAAMTGNVEIATIMVGLDPNLLTISNKNGMIPLYIAALYGKRDMVNYLYDETNRQEWTDQNKTWVYVKCVEADLFDIALKIFRMHPDVFQNETQSVPGVNQNELTQSVLGVLARKPSAFNERRRHTMWRIVSSINCWWPRPIANNKSEALELLSAILTSIEKKPKKEIDRILRGPHLKPQDEPVTYPSRILFVAAEMGNTKFIVELIRKYPDLIWKQNDDGLSLFHVAVAHRHQDIYNLLYEIGSMRDLIVVLKDKDGNNMLHLVGKTFEKSRLQDVSGAAFQMQRELLWYKEVESMIPPSYRERKNKRGQTPHEVFTDSHEKLVSDGENWMRGTASKCMLVATLIATIVFGVAYTIPGGYDEKLGVPIFRHNVPFLVFVVLDAISLVLSSTSILVFLSILTSRYSQEDFIHSLPKKLMLGLSMLFLSIITMMIAFSVSFYVLYRHKFIIIAGFISLLALIPIIAYAKLQFPLLRDVYSSTYGSRYLFKPKKQMLYYRNPSV</sequence>
<proteinExistence type="predicted"/>
<dbReference type="SUPFAM" id="SSF48403">
    <property type="entry name" value="Ankyrin repeat"/>
    <property type="match status" value="1"/>
</dbReference>
<feature type="domain" description="PGG" evidence="3">
    <location>
        <begin position="553"/>
        <end position="665"/>
    </location>
</feature>
<dbReference type="InterPro" id="IPR002110">
    <property type="entry name" value="Ankyrin_rpt"/>
</dbReference>
<dbReference type="Pfam" id="PF12796">
    <property type="entry name" value="Ank_2"/>
    <property type="match status" value="1"/>
</dbReference>
<dbReference type="PANTHER" id="PTHR24177">
    <property type="entry name" value="CASKIN"/>
    <property type="match status" value="1"/>
</dbReference>
<reference evidence="4 5" key="1">
    <citation type="journal article" date="2018" name="Mol. Plant">
        <title>The genome of Artemisia annua provides insight into the evolution of Asteraceae family and artemisinin biosynthesis.</title>
        <authorList>
            <person name="Shen Q."/>
            <person name="Zhang L."/>
            <person name="Liao Z."/>
            <person name="Wang S."/>
            <person name="Yan T."/>
            <person name="Shi P."/>
            <person name="Liu M."/>
            <person name="Fu X."/>
            <person name="Pan Q."/>
            <person name="Wang Y."/>
            <person name="Lv Z."/>
            <person name="Lu X."/>
            <person name="Zhang F."/>
            <person name="Jiang W."/>
            <person name="Ma Y."/>
            <person name="Chen M."/>
            <person name="Hao X."/>
            <person name="Li L."/>
            <person name="Tang Y."/>
            <person name="Lv G."/>
            <person name="Zhou Y."/>
            <person name="Sun X."/>
            <person name="Brodelius P.E."/>
            <person name="Rose J.K.C."/>
            <person name="Tang K."/>
        </authorList>
    </citation>
    <scope>NUCLEOTIDE SEQUENCE [LARGE SCALE GENOMIC DNA]</scope>
    <source>
        <strain evidence="5">cv. Huhao1</strain>
        <tissue evidence="4">Leaf</tissue>
    </source>
</reference>
<dbReference type="InterPro" id="IPR036770">
    <property type="entry name" value="Ankyrin_rpt-contain_sf"/>
</dbReference>
<protein>
    <submittedName>
        <fullName evidence="4">Ankyrin repeat-containing protein</fullName>
    </submittedName>
</protein>
<evidence type="ECO:0000256" key="2">
    <source>
        <dbReference type="SAM" id="Phobius"/>
    </source>
</evidence>
<keyword evidence="2" id="KW-1133">Transmembrane helix</keyword>
<dbReference type="AlphaFoldDB" id="A0A2U1KQU4"/>
<evidence type="ECO:0000259" key="3">
    <source>
        <dbReference type="Pfam" id="PF13962"/>
    </source>
</evidence>
<dbReference type="InterPro" id="IPR026961">
    <property type="entry name" value="PGG_dom"/>
</dbReference>
<feature type="transmembrane region" description="Helical" evidence="2">
    <location>
        <begin position="645"/>
        <end position="665"/>
    </location>
</feature>
<keyword evidence="2" id="KW-0472">Membrane</keyword>
<dbReference type="Proteomes" id="UP000245207">
    <property type="component" value="Unassembled WGS sequence"/>
</dbReference>
<evidence type="ECO:0000313" key="4">
    <source>
        <dbReference type="EMBL" id="PWA39129.1"/>
    </source>
</evidence>
<keyword evidence="5" id="KW-1185">Reference proteome</keyword>
<accession>A0A2U1KQU4</accession>
<dbReference type="OrthoDB" id="1921232at2759"/>
<feature type="compositionally biased region" description="Polar residues" evidence="1">
    <location>
        <begin position="1"/>
        <end position="15"/>
    </location>
</feature>
<dbReference type="EMBL" id="PKPP01014924">
    <property type="protein sequence ID" value="PWA39129.1"/>
    <property type="molecule type" value="Genomic_DNA"/>
</dbReference>
<feature type="transmembrane region" description="Helical" evidence="2">
    <location>
        <begin position="562"/>
        <end position="580"/>
    </location>
</feature>
<dbReference type="PANTHER" id="PTHR24177:SF301">
    <property type="entry name" value="ANKYRIN REPEAT-CONTAINING DOMAIN, PGG DOMAIN PROTEIN-RELATED"/>
    <property type="match status" value="1"/>
</dbReference>